<proteinExistence type="predicted"/>
<dbReference type="OrthoDB" id="9805928at2"/>
<protein>
    <submittedName>
        <fullName evidence="2">Molybdate transport system regulatory protein</fullName>
    </submittedName>
</protein>
<accession>A0A1I0BN86</accession>
<dbReference type="Gene3D" id="1.10.10.10">
    <property type="entry name" value="Winged helix-like DNA-binding domain superfamily/Winged helix DNA-binding domain"/>
    <property type="match status" value="1"/>
</dbReference>
<dbReference type="Proteomes" id="UP000198697">
    <property type="component" value="Unassembled WGS sequence"/>
</dbReference>
<dbReference type="InterPro" id="IPR051815">
    <property type="entry name" value="Molybdate_resp_trans_reg"/>
</dbReference>
<dbReference type="SUPFAM" id="SSF46785">
    <property type="entry name" value="Winged helix' DNA-binding domain"/>
    <property type="match status" value="1"/>
</dbReference>
<dbReference type="InterPro" id="IPR036390">
    <property type="entry name" value="WH_DNA-bd_sf"/>
</dbReference>
<evidence type="ECO:0000259" key="1">
    <source>
        <dbReference type="Pfam" id="PF00126"/>
    </source>
</evidence>
<dbReference type="Pfam" id="PF00126">
    <property type="entry name" value="HTH_1"/>
    <property type="match status" value="1"/>
</dbReference>
<dbReference type="GO" id="GO:0003700">
    <property type="term" value="F:DNA-binding transcription factor activity"/>
    <property type="evidence" value="ECO:0007669"/>
    <property type="project" value="InterPro"/>
</dbReference>
<keyword evidence="3" id="KW-1185">Reference proteome</keyword>
<dbReference type="RefSeq" id="WP_092769151.1">
    <property type="nucleotide sequence ID" value="NZ_FOHS01000001.1"/>
</dbReference>
<dbReference type="PANTHER" id="PTHR30432:SF1">
    <property type="entry name" value="DNA-BINDING TRANSCRIPTIONAL DUAL REGULATOR MODE"/>
    <property type="match status" value="1"/>
</dbReference>
<evidence type="ECO:0000313" key="3">
    <source>
        <dbReference type="Proteomes" id="UP000198697"/>
    </source>
</evidence>
<dbReference type="STRING" id="82805.SAMN04487998_1116"/>
<organism evidence="2 3">
    <name type="scientific">Hymenobacter actinosclerus</name>
    <dbReference type="NCBI Taxonomy" id="82805"/>
    <lineage>
        <taxon>Bacteria</taxon>
        <taxon>Pseudomonadati</taxon>
        <taxon>Bacteroidota</taxon>
        <taxon>Cytophagia</taxon>
        <taxon>Cytophagales</taxon>
        <taxon>Hymenobacteraceae</taxon>
        <taxon>Hymenobacter</taxon>
    </lineage>
</organism>
<dbReference type="EMBL" id="FOHS01000001">
    <property type="protein sequence ID" value="SET07746.1"/>
    <property type="molecule type" value="Genomic_DNA"/>
</dbReference>
<dbReference type="AlphaFoldDB" id="A0A1I0BN86"/>
<gene>
    <name evidence="2" type="ORF">SAMN04487998_1116</name>
</gene>
<dbReference type="PANTHER" id="PTHR30432">
    <property type="entry name" value="TRANSCRIPTIONAL REGULATOR MODE"/>
    <property type="match status" value="1"/>
</dbReference>
<feature type="domain" description="HTH lysR-type" evidence="1">
    <location>
        <begin position="31"/>
        <end position="93"/>
    </location>
</feature>
<name>A0A1I0BN86_9BACT</name>
<dbReference type="InterPro" id="IPR036388">
    <property type="entry name" value="WH-like_DNA-bd_sf"/>
</dbReference>
<dbReference type="InterPro" id="IPR000847">
    <property type="entry name" value="LysR_HTH_N"/>
</dbReference>
<reference evidence="3" key="1">
    <citation type="submission" date="2016-10" db="EMBL/GenBank/DDBJ databases">
        <authorList>
            <person name="Varghese N."/>
            <person name="Submissions S."/>
        </authorList>
    </citation>
    <scope>NUCLEOTIDE SEQUENCE [LARGE SCALE GENOMIC DNA]</scope>
    <source>
        <strain evidence="3">DSM 15310</strain>
    </source>
</reference>
<evidence type="ECO:0000313" key="2">
    <source>
        <dbReference type="EMBL" id="SET07746.1"/>
    </source>
</evidence>
<sequence>MKELLLASVPFRFDGRLWLQGPDDRFMGIGRLQLLEHIAVLGSISQAARAMNMSYKRAWDLVSSMNAQVRTPLVQTQTGGRRGGGAGLTPAGEQVVAEFRAMHDRFAAFLAAETARLYS</sequence>